<feature type="chain" id="PRO_5020658498" evidence="1">
    <location>
        <begin position="18"/>
        <end position="149"/>
    </location>
</feature>
<keyword evidence="1" id="KW-0732">Signal</keyword>
<evidence type="ECO:0000313" key="4">
    <source>
        <dbReference type="Proteomes" id="UP000295292"/>
    </source>
</evidence>
<dbReference type="AlphaFoldDB" id="A0A4R6WUI8"/>
<dbReference type="Proteomes" id="UP000295292">
    <property type="component" value="Unassembled WGS sequence"/>
</dbReference>
<comment type="caution">
    <text evidence="3">The sequence shown here is derived from an EMBL/GenBank/DDBJ whole genome shotgun (WGS) entry which is preliminary data.</text>
</comment>
<gene>
    <name evidence="3" type="ORF">CLV99_0165</name>
</gene>
<dbReference type="Gene3D" id="3.40.1420.30">
    <property type="match status" value="1"/>
</dbReference>
<feature type="domain" description="Putative beta-lactamase-inhibitor-like PepSY-like" evidence="2">
    <location>
        <begin position="63"/>
        <end position="145"/>
    </location>
</feature>
<dbReference type="PROSITE" id="PS51257">
    <property type="entry name" value="PROKAR_LIPOPROTEIN"/>
    <property type="match status" value="1"/>
</dbReference>
<evidence type="ECO:0000256" key="1">
    <source>
        <dbReference type="SAM" id="SignalP"/>
    </source>
</evidence>
<name>A0A4R6WUI8_9SPHI</name>
<evidence type="ECO:0000313" key="3">
    <source>
        <dbReference type="EMBL" id="TDQ82590.1"/>
    </source>
</evidence>
<protein>
    <submittedName>
        <fullName evidence="3">Putative PepSY-like beta-lactamase-inhibitor</fullName>
    </submittedName>
</protein>
<dbReference type="InterPro" id="IPR021533">
    <property type="entry name" value="PepSY-like"/>
</dbReference>
<proteinExistence type="predicted"/>
<dbReference type="EMBL" id="SNYV01000002">
    <property type="protein sequence ID" value="TDQ82590.1"/>
    <property type="molecule type" value="Genomic_DNA"/>
</dbReference>
<organism evidence="3 4">
    <name type="scientific">Sphingobacterium yanglingense</name>
    <dbReference type="NCBI Taxonomy" id="1437280"/>
    <lineage>
        <taxon>Bacteria</taxon>
        <taxon>Pseudomonadati</taxon>
        <taxon>Bacteroidota</taxon>
        <taxon>Sphingobacteriia</taxon>
        <taxon>Sphingobacteriales</taxon>
        <taxon>Sphingobacteriaceae</taxon>
        <taxon>Sphingobacterium</taxon>
    </lineage>
</organism>
<reference evidence="3 4" key="1">
    <citation type="submission" date="2019-03" db="EMBL/GenBank/DDBJ databases">
        <title>Genomic Encyclopedia of Archaeal and Bacterial Type Strains, Phase II (KMG-II): from individual species to whole genera.</title>
        <authorList>
            <person name="Goeker M."/>
        </authorList>
    </citation>
    <scope>NUCLEOTIDE SEQUENCE [LARGE SCALE GENOMIC DNA]</scope>
    <source>
        <strain evidence="3 4">DSM 28353</strain>
    </source>
</reference>
<feature type="signal peptide" evidence="1">
    <location>
        <begin position="1"/>
        <end position="17"/>
    </location>
</feature>
<dbReference type="SUPFAM" id="SSF160574">
    <property type="entry name" value="BT0923-like"/>
    <property type="match status" value="1"/>
</dbReference>
<keyword evidence="4" id="KW-1185">Reference proteome</keyword>
<accession>A0A4R6WUI8</accession>
<dbReference type="Pfam" id="PF11396">
    <property type="entry name" value="PepSY_like"/>
    <property type="match status" value="1"/>
</dbReference>
<evidence type="ECO:0000259" key="2">
    <source>
        <dbReference type="Pfam" id="PF11396"/>
    </source>
</evidence>
<sequence>MKKLILKLTLLMAVAFAVVSCDKEENIEVDNLPTAANTFLNDHFKEAKILSVTREKEPLSGTEYQVLLNNRIEVKFDKNGSWTEVEALDNTVGIPTSFVLAPIVGYVKENYPNDGINSIDREKHGFDVELTNALDLEFDAAGKFIRIDP</sequence>